<dbReference type="EMBL" id="BAABRN010000035">
    <property type="protein sequence ID" value="GAA5503034.1"/>
    <property type="molecule type" value="Genomic_DNA"/>
</dbReference>
<dbReference type="RefSeq" id="WP_353543007.1">
    <property type="nucleotide sequence ID" value="NZ_BAABRN010000035.1"/>
</dbReference>
<reference evidence="1 2" key="1">
    <citation type="submission" date="2024-02" db="EMBL/GenBank/DDBJ databases">
        <title>Deinococcus xinjiangensis NBRC 107630.</title>
        <authorList>
            <person name="Ichikawa N."/>
            <person name="Katano-Makiyama Y."/>
            <person name="Hidaka K."/>
        </authorList>
    </citation>
    <scope>NUCLEOTIDE SEQUENCE [LARGE SCALE GENOMIC DNA]</scope>
    <source>
        <strain evidence="1 2">NBRC 107630</strain>
    </source>
</reference>
<evidence type="ECO:0000313" key="2">
    <source>
        <dbReference type="Proteomes" id="UP001458946"/>
    </source>
</evidence>
<keyword evidence="2" id="KW-1185">Reference proteome</keyword>
<evidence type="ECO:0008006" key="3">
    <source>
        <dbReference type="Google" id="ProtNLM"/>
    </source>
</evidence>
<name>A0ABP9VCR8_9DEIO</name>
<sequence length="227" mass="25108">MNKIQKTIELVLAGKLRLEQKEDYCLRVFRQIVEYANGWSGGEFFDRLNYWPYRTAENLRRAPTIPWARSVENAFIQQGMTVPVAQARAGDAVFGRQPTDQGHIGMLGLGPDGKLWVLENATIRRGQGLGGALNWVPLSRWGTPTTVGRMPESWVFDPTPVPVVAPPAPVVVQPSAVRRVVVTDGAGRFLDQTGQRYVLPLADGYSLVVNATDPETVWVDVRQGVKA</sequence>
<organism evidence="1 2">
    <name type="scientific">Deinococcus xinjiangensis</name>
    <dbReference type="NCBI Taxonomy" id="457454"/>
    <lineage>
        <taxon>Bacteria</taxon>
        <taxon>Thermotogati</taxon>
        <taxon>Deinococcota</taxon>
        <taxon>Deinococci</taxon>
        <taxon>Deinococcales</taxon>
        <taxon>Deinococcaceae</taxon>
        <taxon>Deinococcus</taxon>
    </lineage>
</organism>
<evidence type="ECO:0000313" key="1">
    <source>
        <dbReference type="EMBL" id="GAA5503034.1"/>
    </source>
</evidence>
<comment type="caution">
    <text evidence="1">The sequence shown here is derived from an EMBL/GenBank/DDBJ whole genome shotgun (WGS) entry which is preliminary data.</text>
</comment>
<protein>
    <recommendedName>
        <fullName evidence="3">CHAP domain-containing protein</fullName>
    </recommendedName>
</protein>
<accession>A0ABP9VCR8</accession>
<proteinExistence type="predicted"/>
<gene>
    <name evidence="1" type="ORF">Dxin01_02783</name>
</gene>
<dbReference type="Proteomes" id="UP001458946">
    <property type="component" value="Unassembled WGS sequence"/>
</dbReference>